<dbReference type="InterPro" id="IPR010982">
    <property type="entry name" value="Lambda_DNA-bd_dom_sf"/>
</dbReference>
<dbReference type="EMBL" id="JAGJCB010000004">
    <property type="protein sequence ID" value="MBP0903292.1"/>
    <property type="molecule type" value="Genomic_DNA"/>
</dbReference>
<accession>A0ABS4BRY3</accession>
<keyword evidence="2" id="KW-1185">Reference proteome</keyword>
<dbReference type="RefSeq" id="WP_209653474.1">
    <property type="nucleotide sequence ID" value="NZ_JAGJCB010000004.1"/>
</dbReference>
<name>A0ABS4BRY3_9FLAO</name>
<sequence>MVSIITGDIVRSKKFKNPEIWLTPLKDALTKTGIDKKYWEVFRGDSFQIEIEDNQRAFHIATYIKACVKTVKGLDVRMAIGVGNKAFEGKIITESNGEAFQFSGDTLEELKKEKTNLKIKSRYLFLNEELNLYFKLALITMDNWSVNSAETVKIALENHSVLQTEMAQVLGVSQDAVSKRLKRAHFSEIMELDGMFRKKINLLEEKQLEEK</sequence>
<evidence type="ECO:0000313" key="1">
    <source>
        <dbReference type="EMBL" id="MBP0903292.1"/>
    </source>
</evidence>
<dbReference type="SUPFAM" id="SSF47413">
    <property type="entry name" value="lambda repressor-like DNA-binding domains"/>
    <property type="match status" value="1"/>
</dbReference>
<protein>
    <submittedName>
        <fullName evidence="1">Transcriptional regulator</fullName>
    </submittedName>
</protein>
<comment type="caution">
    <text evidence="1">The sequence shown here is derived from an EMBL/GenBank/DDBJ whole genome shotgun (WGS) entry which is preliminary data.</text>
</comment>
<organism evidence="1 2">
    <name type="scientific">Mariniflexile gromovii</name>
    <dbReference type="NCBI Taxonomy" id="362523"/>
    <lineage>
        <taxon>Bacteria</taxon>
        <taxon>Pseudomonadati</taxon>
        <taxon>Bacteroidota</taxon>
        <taxon>Flavobacteriia</taxon>
        <taxon>Flavobacteriales</taxon>
        <taxon>Flavobacteriaceae</taxon>
        <taxon>Mariniflexile</taxon>
    </lineage>
</organism>
<dbReference type="Gene3D" id="1.10.10.10">
    <property type="entry name" value="Winged helix-like DNA-binding domain superfamily/Winged helix DNA-binding domain"/>
    <property type="match status" value="1"/>
</dbReference>
<dbReference type="InterPro" id="IPR036388">
    <property type="entry name" value="WH-like_DNA-bd_sf"/>
</dbReference>
<reference evidence="1 2" key="1">
    <citation type="submission" date="2021-04" db="EMBL/GenBank/DDBJ databases">
        <title>Mariniflexile gromovii gen. nov., sp. nov., a gliding bacterium isolated from the sea urchin Strongylocentrotus intermedius.</title>
        <authorList>
            <person name="Ko S."/>
            <person name="Le V."/>
            <person name="Ahn C.-Y."/>
            <person name="Oh H.-M."/>
        </authorList>
    </citation>
    <scope>NUCLEOTIDE SEQUENCE [LARGE SCALE GENOMIC DNA]</scope>
    <source>
        <strain evidence="1 2">KCTC 12570</strain>
    </source>
</reference>
<dbReference type="Proteomes" id="UP000670776">
    <property type="component" value="Unassembled WGS sequence"/>
</dbReference>
<proteinExistence type="predicted"/>
<evidence type="ECO:0000313" key="2">
    <source>
        <dbReference type="Proteomes" id="UP000670776"/>
    </source>
</evidence>
<gene>
    <name evidence="1" type="ORF">J8H85_05595</name>
</gene>